<keyword evidence="3" id="KW-1185">Reference proteome</keyword>
<dbReference type="GO" id="GO:0004497">
    <property type="term" value="F:monooxygenase activity"/>
    <property type="evidence" value="ECO:0007669"/>
    <property type="project" value="UniProtKB-KW"/>
</dbReference>
<dbReference type="EMBL" id="JAGFNP010000002">
    <property type="protein sequence ID" value="MBO3731886.1"/>
    <property type="molecule type" value="Genomic_DNA"/>
</dbReference>
<proteinExistence type="predicted"/>
<name>A0ABS3TZF1_9ACTN</name>
<keyword evidence="2" id="KW-0503">Monooxygenase</keyword>
<evidence type="ECO:0000259" key="1">
    <source>
        <dbReference type="Pfam" id="PF01494"/>
    </source>
</evidence>
<dbReference type="Pfam" id="PF01494">
    <property type="entry name" value="FAD_binding_3"/>
    <property type="match status" value="1"/>
</dbReference>
<feature type="domain" description="FAD-binding" evidence="1">
    <location>
        <begin position="17"/>
        <end position="326"/>
    </location>
</feature>
<dbReference type="InterPro" id="IPR002938">
    <property type="entry name" value="FAD-bd"/>
</dbReference>
<dbReference type="InterPro" id="IPR051704">
    <property type="entry name" value="FAD_aromatic-hydroxylase"/>
</dbReference>
<protein>
    <submittedName>
        <fullName evidence="2">FAD-dependent monooxygenase</fullName>
    </submittedName>
</protein>
<reference evidence="2 3" key="1">
    <citation type="submission" date="2021-03" db="EMBL/GenBank/DDBJ databases">
        <title>Glycomyces sp. nov., a novel actinomycete isolated from soil.</title>
        <authorList>
            <person name="Yang X."/>
            <person name="Xu X."/>
        </authorList>
    </citation>
    <scope>NUCLEOTIDE SEQUENCE [LARGE SCALE GENOMIC DNA]</scope>
    <source>
        <strain evidence="2 3">NEAU-S30</strain>
    </source>
</reference>
<comment type="caution">
    <text evidence="2">The sequence shown here is derived from an EMBL/GenBank/DDBJ whole genome shotgun (WGS) entry which is preliminary data.</text>
</comment>
<sequence length="395" mass="41484">MNTCSNLSEATMGKRRAIVVGAGIAGLAAALVLHRAGWHAAVVERAPARRSSGYMLNLIGGGHDAVERLGLLPELSKRDLGAFTSVLVRADGTAKFTVPQAIVEAAQGARAMSVFRGDLETVLFEAVEDTADFRFGTTVTAVDQTRDGVTAVLGDGSTMNADLLIGADGLHSGVRRLVFGDESRFRVDLDHMVGAFPLRRVPDGLADGSGTTFIGPGRTAAVINLGPDRSSAFFAYRGPDTDLERGAATALEAAFGDLGGGVPDALAQLRGAPDSAYFDSVSQIRMDAWSTGRVVLLGDAAWCVTLFAGYGAGLALAGAHALGEALDADDLPAALAAWEARLRPEVAKRQALARRGIAQFAPPTKFHVWMSDMAMRSITLPGVRRLVQRSISKSR</sequence>
<dbReference type="SUPFAM" id="SSF51905">
    <property type="entry name" value="FAD/NAD(P)-binding domain"/>
    <property type="match status" value="1"/>
</dbReference>
<dbReference type="PRINTS" id="PR00420">
    <property type="entry name" value="RNGMNOXGNASE"/>
</dbReference>
<dbReference type="PANTHER" id="PTHR46865:SF8">
    <property type="entry name" value="POSSIBLE OXIDOREDUCTASE"/>
    <property type="match status" value="1"/>
</dbReference>
<dbReference type="PANTHER" id="PTHR46865">
    <property type="entry name" value="OXIDOREDUCTASE-RELATED"/>
    <property type="match status" value="1"/>
</dbReference>
<dbReference type="Gene3D" id="3.50.50.60">
    <property type="entry name" value="FAD/NAD(P)-binding domain"/>
    <property type="match status" value="1"/>
</dbReference>
<gene>
    <name evidence="2" type="ORF">J5V16_03570</name>
</gene>
<dbReference type="Gene3D" id="3.30.9.10">
    <property type="entry name" value="D-Amino Acid Oxidase, subunit A, domain 2"/>
    <property type="match status" value="1"/>
</dbReference>
<dbReference type="Proteomes" id="UP000681341">
    <property type="component" value="Unassembled WGS sequence"/>
</dbReference>
<accession>A0ABS3TZF1</accession>
<organism evidence="2 3">
    <name type="scientific">Glycomyces niveus</name>
    <dbReference type="NCBI Taxonomy" id="2820287"/>
    <lineage>
        <taxon>Bacteria</taxon>
        <taxon>Bacillati</taxon>
        <taxon>Actinomycetota</taxon>
        <taxon>Actinomycetes</taxon>
        <taxon>Glycomycetales</taxon>
        <taxon>Glycomycetaceae</taxon>
        <taxon>Glycomyces</taxon>
    </lineage>
</organism>
<evidence type="ECO:0000313" key="3">
    <source>
        <dbReference type="Proteomes" id="UP000681341"/>
    </source>
</evidence>
<evidence type="ECO:0000313" key="2">
    <source>
        <dbReference type="EMBL" id="MBO3731886.1"/>
    </source>
</evidence>
<dbReference type="InterPro" id="IPR036188">
    <property type="entry name" value="FAD/NAD-bd_sf"/>
</dbReference>
<keyword evidence="2" id="KW-0560">Oxidoreductase</keyword>